<sequence>MGGIGPILARGWKLLPVLALTGFAGWFASGPAASQDPASSWVSSASDLRVYYAAAGVLLSSGNIYAPVPDVFPYIYPPFAALAFVPLRLFAWPTATVIWAVINSWLVVAVLHRLGLQPRWLLGLVSAMTVLWLPPVQTTLQLGQVGVLLLFLVVFDLVEPANGERLLPRGVLIGIAVGIKLTPAAFVIYLLLTRERRAAINAGCTFAMTVLVGLLITPSVALGYWVRLAGGDSGADPVAEGLLGNHSISSSVQRAIGVDAGRLPGLALGAVLLGLGLLAAWLAHRAGQPLIGLTVLGLTSAFANPITWLHHLVWVLPGVVVLLQRTQPPLLRSGMLICLAWLAIEPQLRLGGVPEDRYSTRDLWFAASPGIVALAATLLVIAWASVTLWLAGADDETAPATPPVPVREPVGQVTDGDEPTVALGPLDRPTPVQPTPARKEPAA</sequence>
<comment type="caution">
    <text evidence="10">The sequence shown here is derived from an EMBL/GenBank/DDBJ whole genome shotgun (WGS) entry which is preliminary data.</text>
</comment>
<feature type="transmembrane region" description="Helical" evidence="9">
    <location>
        <begin position="204"/>
        <end position="226"/>
    </location>
</feature>
<proteinExistence type="inferred from homology"/>
<organism evidence="10 11">
    <name type="scientific">Enemella evansiae</name>
    <dbReference type="NCBI Taxonomy" id="2016499"/>
    <lineage>
        <taxon>Bacteria</taxon>
        <taxon>Bacillati</taxon>
        <taxon>Actinomycetota</taxon>
        <taxon>Actinomycetes</taxon>
        <taxon>Propionibacteriales</taxon>
        <taxon>Propionibacteriaceae</taxon>
        <taxon>Enemella</taxon>
    </lineage>
</organism>
<keyword evidence="6 9" id="KW-0472">Membrane</keyword>
<feature type="transmembrane region" description="Helical" evidence="9">
    <location>
        <begin position="117"/>
        <end position="133"/>
    </location>
</feature>
<evidence type="ECO:0000313" key="10">
    <source>
        <dbReference type="EMBL" id="OYO09727.1"/>
    </source>
</evidence>
<feature type="region of interest" description="Disordered" evidence="8">
    <location>
        <begin position="398"/>
        <end position="443"/>
    </location>
</feature>
<evidence type="ECO:0000313" key="11">
    <source>
        <dbReference type="Proteomes" id="UP000215896"/>
    </source>
</evidence>
<evidence type="ECO:0000256" key="6">
    <source>
        <dbReference type="ARBA" id="ARBA00023136"/>
    </source>
</evidence>
<dbReference type="GO" id="GO:0005886">
    <property type="term" value="C:plasma membrane"/>
    <property type="evidence" value="ECO:0007669"/>
    <property type="project" value="UniProtKB-SubCell"/>
</dbReference>
<evidence type="ECO:0000256" key="7">
    <source>
        <dbReference type="ARBA" id="ARBA00024033"/>
    </source>
</evidence>
<comment type="similarity">
    <text evidence="7">Belongs to the glycosyltransferase 87 family.</text>
</comment>
<dbReference type="EMBL" id="NMVO01000017">
    <property type="protein sequence ID" value="OYO09727.1"/>
    <property type="molecule type" value="Genomic_DNA"/>
</dbReference>
<gene>
    <name evidence="10" type="ORF">CGZ94_18945</name>
</gene>
<evidence type="ECO:0000256" key="8">
    <source>
        <dbReference type="SAM" id="MobiDB-lite"/>
    </source>
</evidence>
<evidence type="ECO:0000256" key="4">
    <source>
        <dbReference type="ARBA" id="ARBA00022692"/>
    </source>
</evidence>
<dbReference type="OrthoDB" id="9774600at2"/>
<dbReference type="Proteomes" id="UP000215896">
    <property type="component" value="Unassembled WGS sequence"/>
</dbReference>
<evidence type="ECO:0000256" key="3">
    <source>
        <dbReference type="ARBA" id="ARBA00022679"/>
    </source>
</evidence>
<comment type="subcellular location">
    <subcellularLocation>
        <location evidence="1">Cell membrane</location>
        <topology evidence="1">Multi-pass membrane protein</topology>
    </subcellularLocation>
</comment>
<evidence type="ECO:0008006" key="12">
    <source>
        <dbReference type="Google" id="ProtNLM"/>
    </source>
</evidence>
<keyword evidence="3" id="KW-0808">Transferase</keyword>
<protein>
    <recommendedName>
        <fullName evidence="12">DUF2029 domain-containing protein</fullName>
    </recommendedName>
</protein>
<accession>A0A255G1B2</accession>
<feature type="transmembrane region" description="Helical" evidence="9">
    <location>
        <begin position="290"/>
        <end position="310"/>
    </location>
</feature>
<keyword evidence="2" id="KW-1003">Cell membrane</keyword>
<evidence type="ECO:0000256" key="2">
    <source>
        <dbReference type="ARBA" id="ARBA00022475"/>
    </source>
</evidence>
<name>A0A255G1B2_9ACTN</name>
<feature type="transmembrane region" description="Helical" evidence="9">
    <location>
        <begin position="363"/>
        <end position="386"/>
    </location>
</feature>
<dbReference type="GO" id="GO:0016758">
    <property type="term" value="F:hexosyltransferase activity"/>
    <property type="evidence" value="ECO:0007669"/>
    <property type="project" value="InterPro"/>
</dbReference>
<feature type="transmembrane region" description="Helical" evidence="9">
    <location>
        <begin position="263"/>
        <end position="283"/>
    </location>
</feature>
<keyword evidence="5 9" id="KW-1133">Transmembrane helix</keyword>
<evidence type="ECO:0000256" key="1">
    <source>
        <dbReference type="ARBA" id="ARBA00004651"/>
    </source>
</evidence>
<evidence type="ECO:0000256" key="5">
    <source>
        <dbReference type="ARBA" id="ARBA00022989"/>
    </source>
</evidence>
<dbReference type="AlphaFoldDB" id="A0A255G1B2"/>
<dbReference type="Pfam" id="PF09594">
    <property type="entry name" value="GT87"/>
    <property type="match status" value="1"/>
</dbReference>
<keyword evidence="11" id="KW-1185">Reference proteome</keyword>
<evidence type="ECO:0000256" key="9">
    <source>
        <dbReference type="SAM" id="Phobius"/>
    </source>
</evidence>
<keyword evidence="4 9" id="KW-0812">Transmembrane</keyword>
<feature type="transmembrane region" description="Helical" evidence="9">
    <location>
        <begin position="89"/>
        <end position="111"/>
    </location>
</feature>
<reference evidence="10 11" key="1">
    <citation type="submission" date="2017-07" db="EMBL/GenBank/DDBJ databases">
        <title>Draft whole genome sequences of clinical Proprionibacteriaceae strains.</title>
        <authorList>
            <person name="Bernier A.-M."/>
            <person name="Bernard K."/>
            <person name="Domingo M.-C."/>
        </authorList>
    </citation>
    <scope>NUCLEOTIDE SEQUENCE [LARGE SCALE GENOMIC DNA]</scope>
    <source>
        <strain evidence="10 11">NML 030167</strain>
    </source>
</reference>
<dbReference type="InterPro" id="IPR018584">
    <property type="entry name" value="GT87"/>
</dbReference>
<feature type="transmembrane region" description="Helical" evidence="9">
    <location>
        <begin position="170"/>
        <end position="192"/>
    </location>
</feature>